<dbReference type="AlphaFoldDB" id="D2VLP7"/>
<feature type="chain" id="PRO_5003038263" evidence="1">
    <location>
        <begin position="22"/>
        <end position="248"/>
    </location>
</feature>
<name>D2VLP7_NAEGR</name>
<evidence type="ECO:0000256" key="1">
    <source>
        <dbReference type="SAM" id="SignalP"/>
    </source>
</evidence>
<dbReference type="VEuPathDB" id="AmoebaDB:NAEGRDRAFT_69855"/>
<dbReference type="Proteomes" id="UP000006671">
    <property type="component" value="Unassembled WGS sequence"/>
</dbReference>
<dbReference type="KEGG" id="ngr:NAEGRDRAFT_69855"/>
<evidence type="ECO:0000313" key="2">
    <source>
        <dbReference type="EMBL" id="EFC42097.1"/>
    </source>
</evidence>
<dbReference type="GeneID" id="8855547"/>
<sequence length="248" mass="28339">MLKLFLTLLLVTFLLNFSNQACDPSKLFDAELSLLFDDALPFDLIPKRMEYPLNTQRFTNAKLVEGLQFFKTRFGIDLNVNSQKEFRLEKGSFEGYSVVGAVTKKSRFFGSPLIRVYADMLTVVSLNSTQIDPLTQYPIPKDAIAQFGYYSFYYRANNTLFTEPIKVTSQTFQEGWRDAQQNLDHSRNIIFDLYSPEWGVGSSQGVVTMPMHDSTLGKSQVSMREWLRFPPVGTAKRGDVTTCQSWLN</sequence>
<evidence type="ECO:0000313" key="3">
    <source>
        <dbReference type="Proteomes" id="UP000006671"/>
    </source>
</evidence>
<organism evidence="3">
    <name type="scientific">Naegleria gruberi</name>
    <name type="common">Amoeba</name>
    <dbReference type="NCBI Taxonomy" id="5762"/>
    <lineage>
        <taxon>Eukaryota</taxon>
        <taxon>Discoba</taxon>
        <taxon>Heterolobosea</taxon>
        <taxon>Tetramitia</taxon>
        <taxon>Eutetramitia</taxon>
        <taxon>Vahlkampfiidae</taxon>
        <taxon>Naegleria</taxon>
    </lineage>
</organism>
<keyword evidence="3" id="KW-1185">Reference proteome</keyword>
<accession>D2VLP7</accession>
<dbReference type="InParanoid" id="D2VLP7"/>
<gene>
    <name evidence="2" type="ORF">NAEGRDRAFT_69855</name>
</gene>
<reference evidence="2 3" key="1">
    <citation type="journal article" date="2010" name="Cell">
        <title>The genome of Naegleria gruberi illuminates early eukaryotic versatility.</title>
        <authorList>
            <person name="Fritz-Laylin L.K."/>
            <person name="Prochnik S.E."/>
            <person name="Ginger M.L."/>
            <person name="Dacks J.B."/>
            <person name="Carpenter M.L."/>
            <person name="Field M.C."/>
            <person name="Kuo A."/>
            <person name="Paredez A."/>
            <person name="Chapman J."/>
            <person name="Pham J."/>
            <person name="Shu S."/>
            <person name="Neupane R."/>
            <person name="Cipriano M."/>
            <person name="Mancuso J."/>
            <person name="Tu H."/>
            <person name="Salamov A."/>
            <person name="Lindquist E."/>
            <person name="Shapiro H."/>
            <person name="Lucas S."/>
            <person name="Grigoriev I.V."/>
            <person name="Cande W.Z."/>
            <person name="Fulton C."/>
            <person name="Rokhsar D.S."/>
            <person name="Dawson S.C."/>
        </authorList>
    </citation>
    <scope>NUCLEOTIDE SEQUENCE [LARGE SCALE GENOMIC DNA]</scope>
    <source>
        <strain evidence="2 3">NEG-M</strain>
    </source>
</reference>
<proteinExistence type="predicted"/>
<keyword evidence="1" id="KW-0732">Signal</keyword>
<dbReference type="EMBL" id="GG738881">
    <property type="protein sequence ID" value="EFC42097.1"/>
    <property type="molecule type" value="Genomic_DNA"/>
</dbReference>
<feature type="signal peptide" evidence="1">
    <location>
        <begin position="1"/>
        <end position="21"/>
    </location>
</feature>
<protein>
    <submittedName>
        <fullName evidence="2">Predicted protein</fullName>
    </submittedName>
</protein>
<dbReference type="RefSeq" id="XP_002674841.1">
    <property type="nucleotide sequence ID" value="XM_002674795.1"/>
</dbReference>